<feature type="compositionally biased region" description="Polar residues" evidence="1">
    <location>
        <begin position="49"/>
        <end position="61"/>
    </location>
</feature>
<evidence type="ECO:0000313" key="2">
    <source>
        <dbReference type="EMBL" id="KAB7500962.1"/>
    </source>
</evidence>
<dbReference type="EMBL" id="SEYY01012134">
    <property type="protein sequence ID" value="KAB7500962.1"/>
    <property type="molecule type" value="Genomic_DNA"/>
</dbReference>
<evidence type="ECO:0000256" key="1">
    <source>
        <dbReference type="SAM" id="MobiDB-lite"/>
    </source>
</evidence>
<feature type="compositionally biased region" description="Low complexity" evidence="1">
    <location>
        <begin position="69"/>
        <end position="85"/>
    </location>
</feature>
<feature type="region of interest" description="Disordered" evidence="1">
    <location>
        <begin position="35"/>
        <end position="92"/>
    </location>
</feature>
<reference evidence="2 3" key="1">
    <citation type="journal article" date="2019" name="PLoS Biol.">
        <title>Sex chromosomes control vertical transmission of feminizing Wolbachia symbionts in an isopod.</title>
        <authorList>
            <person name="Becking T."/>
            <person name="Chebbi M.A."/>
            <person name="Giraud I."/>
            <person name="Moumen B."/>
            <person name="Laverre T."/>
            <person name="Caubet Y."/>
            <person name="Peccoud J."/>
            <person name="Gilbert C."/>
            <person name="Cordaux R."/>
        </authorList>
    </citation>
    <scope>NUCLEOTIDE SEQUENCE [LARGE SCALE GENOMIC DNA]</scope>
    <source>
        <strain evidence="2">ANa2</strain>
        <tissue evidence="2">Whole body excluding digestive tract and cuticle</tissue>
    </source>
</reference>
<proteinExistence type="predicted"/>
<accession>A0A5N5T3M6</accession>
<protein>
    <submittedName>
        <fullName evidence="2">Uncharacterized protein</fullName>
    </submittedName>
</protein>
<dbReference type="Proteomes" id="UP000326759">
    <property type="component" value="Unassembled WGS sequence"/>
</dbReference>
<dbReference type="AlphaFoldDB" id="A0A5N5T3M6"/>
<evidence type="ECO:0000313" key="3">
    <source>
        <dbReference type="Proteomes" id="UP000326759"/>
    </source>
</evidence>
<name>A0A5N5T3M6_9CRUS</name>
<gene>
    <name evidence="2" type="ORF">Anas_12192</name>
</gene>
<organism evidence="2 3">
    <name type="scientific">Armadillidium nasatum</name>
    <dbReference type="NCBI Taxonomy" id="96803"/>
    <lineage>
        <taxon>Eukaryota</taxon>
        <taxon>Metazoa</taxon>
        <taxon>Ecdysozoa</taxon>
        <taxon>Arthropoda</taxon>
        <taxon>Crustacea</taxon>
        <taxon>Multicrustacea</taxon>
        <taxon>Malacostraca</taxon>
        <taxon>Eumalacostraca</taxon>
        <taxon>Peracarida</taxon>
        <taxon>Isopoda</taxon>
        <taxon>Oniscidea</taxon>
        <taxon>Crinocheta</taxon>
        <taxon>Armadillidiidae</taxon>
        <taxon>Armadillidium</taxon>
    </lineage>
</organism>
<sequence>MCILFKVSVTPERTIREQKVSRSPQVTRKIRGVTPPLVDNHHHHHHLQKSPSTKAPSSATKIPTPPVKTPSAPTKPTSTPSQKPSNIPIPTKIQTKDVGANKFVSTVVWYPELEPEFNSTKVKLSPEDDATRCIDQILVKEFDSYIKKKFPHSEDNEFKLEEPIYTKHVTTNNLISDFESSLMQSVKASIS</sequence>
<comment type="caution">
    <text evidence="2">The sequence shown here is derived from an EMBL/GenBank/DDBJ whole genome shotgun (WGS) entry which is preliminary data.</text>
</comment>
<keyword evidence="3" id="KW-1185">Reference proteome</keyword>